<proteinExistence type="predicted"/>
<dbReference type="Gene3D" id="3.30.950.30">
    <property type="entry name" value="Schlafen, AAA domain"/>
    <property type="match status" value="1"/>
</dbReference>
<dbReference type="Pfam" id="PF04326">
    <property type="entry name" value="SLFN_AlbA_2"/>
    <property type="match status" value="1"/>
</dbReference>
<dbReference type="OrthoDB" id="9810282at2"/>
<accession>A0A239IKF7</accession>
<evidence type="ECO:0000259" key="1">
    <source>
        <dbReference type="Pfam" id="PF04326"/>
    </source>
</evidence>
<gene>
    <name evidence="2" type="ORF">SAMN05421640_1706</name>
</gene>
<dbReference type="InterPro" id="IPR007421">
    <property type="entry name" value="Schlafen_AlbA_2_dom"/>
</dbReference>
<dbReference type="AlphaFoldDB" id="A0A239IKF7"/>
<keyword evidence="3" id="KW-1185">Reference proteome</keyword>
<dbReference type="Proteomes" id="UP000198393">
    <property type="component" value="Unassembled WGS sequence"/>
</dbReference>
<feature type="domain" description="Schlafen AlbA-2" evidence="1">
    <location>
        <begin position="17"/>
        <end position="135"/>
    </location>
</feature>
<name>A0A239IKF7_EKHLU</name>
<evidence type="ECO:0000313" key="2">
    <source>
        <dbReference type="EMBL" id="SNS94021.1"/>
    </source>
</evidence>
<protein>
    <submittedName>
        <fullName evidence="2">Putative DNA-binding domain-containing protein</fullName>
    </submittedName>
</protein>
<keyword evidence="2" id="KW-0238">DNA-binding</keyword>
<dbReference type="PANTHER" id="PTHR30595">
    <property type="entry name" value="GLPR-RELATED TRANSCRIPTIONAL REPRESSOR"/>
    <property type="match status" value="1"/>
</dbReference>
<dbReference type="EMBL" id="FZPD01000003">
    <property type="protein sequence ID" value="SNS94021.1"/>
    <property type="molecule type" value="Genomic_DNA"/>
</dbReference>
<dbReference type="GO" id="GO:0003677">
    <property type="term" value="F:DNA binding"/>
    <property type="evidence" value="ECO:0007669"/>
    <property type="project" value="UniProtKB-KW"/>
</dbReference>
<dbReference type="PANTHER" id="PTHR30595:SF6">
    <property type="entry name" value="SCHLAFEN ALBA-2 DOMAIN-CONTAINING PROTEIN"/>
    <property type="match status" value="1"/>
</dbReference>
<reference evidence="2 3" key="1">
    <citation type="submission" date="2017-06" db="EMBL/GenBank/DDBJ databases">
        <authorList>
            <person name="Kim H.J."/>
            <person name="Triplett B.A."/>
        </authorList>
    </citation>
    <scope>NUCLEOTIDE SEQUENCE [LARGE SCALE GENOMIC DNA]</scope>
    <source>
        <strain evidence="2 3">DSM 19307</strain>
    </source>
</reference>
<organism evidence="2 3">
    <name type="scientific">Ekhidna lutea</name>
    <dbReference type="NCBI Taxonomy" id="447679"/>
    <lineage>
        <taxon>Bacteria</taxon>
        <taxon>Pseudomonadati</taxon>
        <taxon>Bacteroidota</taxon>
        <taxon>Cytophagia</taxon>
        <taxon>Cytophagales</taxon>
        <taxon>Reichenbachiellaceae</taxon>
        <taxon>Ekhidna</taxon>
    </lineage>
</organism>
<dbReference type="RefSeq" id="WP_089356451.1">
    <property type="nucleotide sequence ID" value="NZ_FZPD01000003.1"/>
</dbReference>
<evidence type="ECO:0000313" key="3">
    <source>
        <dbReference type="Proteomes" id="UP000198393"/>
    </source>
</evidence>
<sequence length="216" mass="24669">MMNEKVKEALKLIRQGEGQFVEFKNKAKFPEKIIREVVAFANSSGGHLFIGVNDNGSLAGLKYPEDEEYVLTKAIAELCRPAINFTVDLLQVKEDKEILHYHIPESKDKPHFAFLEKKHRYGKAFVRSADHSIQASYEVRQILKRSKRAHQPIEFEEKTKQLFQYFESHPGITLSEYIELSGLNKKLASNKLIHLALSGALKIEPKEGGDIFMPTE</sequence>
<dbReference type="InterPro" id="IPR038461">
    <property type="entry name" value="Schlafen_AlbA_2_dom_sf"/>
</dbReference>